<organism evidence="3 4">
    <name type="scientific">Xenophilus arseniciresistens</name>
    <dbReference type="NCBI Taxonomy" id="1283306"/>
    <lineage>
        <taxon>Bacteria</taxon>
        <taxon>Pseudomonadati</taxon>
        <taxon>Pseudomonadota</taxon>
        <taxon>Betaproteobacteria</taxon>
        <taxon>Burkholderiales</taxon>
        <taxon>Comamonadaceae</taxon>
        <taxon>Xenophilus</taxon>
    </lineage>
</organism>
<comment type="caution">
    <text evidence="3">The sequence shown here is derived from an EMBL/GenBank/DDBJ whole genome shotgun (WGS) entry which is preliminary data.</text>
</comment>
<name>A0AAE3NE88_9BURK</name>
<evidence type="ECO:0000313" key="4">
    <source>
        <dbReference type="Proteomes" id="UP001212602"/>
    </source>
</evidence>
<dbReference type="RefSeq" id="WP_271430447.1">
    <property type="nucleotide sequence ID" value="NZ_JAQIPB010000016.1"/>
</dbReference>
<comment type="similarity">
    <text evidence="1">Belongs to the esterase D family.</text>
</comment>
<proteinExistence type="inferred from homology"/>
<accession>A0AAE3NE88</accession>
<dbReference type="EMBL" id="JAQIPB010000016">
    <property type="protein sequence ID" value="MDA7419246.1"/>
    <property type="molecule type" value="Genomic_DNA"/>
</dbReference>
<dbReference type="Proteomes" id="UP001212602">
    <property type="component" value="Unassembled WGS sequence"/>
</dbReference>
<evidence type="ECO:0000313" key="3">
    <source>
        <dbReference type="EMBL" id="MDA7419246.1"/>
    </source>
</evidence>
<dbReference type="Gene3D" id="3.40.50.1820">
    <property type="entry name" value="alpha/beta hydrolase"/>
    <property type="match status" value="1"/>
</dbReference>
<protein>
    <submittedName>
        <fullName evidence="3">Alpha/beta hydrolase-fold protein</fullName>
    </submittedName>
</protein>
<dbReference type="PANTHER" id="PTHR40841:SF2">
    <property type="entry name" value="SIDEROPHORE-DEGRADING ESTERASE (EUROFUNG)"/>
    <property type="match status" value="1"/>
</dbReference>
<dbReference type="InterPro" id="IPR052558">
    <property type="entry name" value="Siderophore_Hydrolase_D"/>
</dbReference>
<reference evidence="3" key="1">
    <citation type="submission" date="2023-01" db="EMBL/GenBank/DDBJ databases">
        <title>Xenophilus mangrovi sp. nov., isolated from soil of Mangrove nature reserve.</title>
        <authorList>
            <person name="Xu S."/>
            <person name="Liu Z."/>
            <person name="Xu Y."/>
        </authorList>
    </citation>
    <scope>NUCLEOTIDE SEQUENCE</scope>
    <source>
        <strain evidence="3">YW8</strain>
    </source>
</reference>
<keyword evidence="4" id="KW-1185">Reference proteome</keyword>
<keyword evidence="2 3" id="KW-0378">Hydrolase</keyword>
<sequence length="293" mass="32034">MSGAAEKKDWPAVSWPGTQLRRLRAKANGFAYRVQIWLPPGEAPAAGFPAICVLDGQALFGTFVEGIRRASRRPDATGVVPMAVIAIAHEAEAEGEAPPLYAENLRRRDFTAGPCADEPAPADAASVGGAPAFLSFLVDELMPALTAELPLDPARQTLFGHSLAGHFVLQALALRPAAFACWAAISPSVWWDEEGLRRRLCAALPHADRPRLLMAVGEYEGEVPPWQRTQPGYEQLVARRARRQMVASAQALAQEIGPRFDEDEFSFRIFPEEDHASILMIAAQRVMRFCSRP</sequence>
<dbReference type="GO" id="GO:0016788">
    <property type="term" value="F:hydrolase activity, acting on ester bonds"/>
    <property type="evidence" value="ECO:0007669"/>
    <property type="project" value="TreeGrafter"/>
</dbReference>
<dbReference type="SUPFAM" id="SSF53474">
    <property type="entry name" value="alpha/beta-Hydrolases"/>
    <property type="match status" value="1"/>
</dbReference>
<dbReference type="PANTHER" id="PTHR40841">
    <property type="entry name" value="SIDEROPHORE TRIACETYLFUSARININE C ESTERASE"/>
    <property type="match status" value="1"/>
</dbReference>
<dbReference type="Pfam" id="PF00756">
    <property type="entry name" value="Esterase"/>
    <property type="match status" value="1"/>
</dbReference>
<gene>
    <name evidence="3" type="ORF">PGB34_22965</name>
</gene>
<dbReference type="AlphaFoldDB" id="A0AAE3NE88"/>
<dbReference type="InterPro" id="IPR000801">
    <property type="entry name" value="Esterase-like"/>
</dbReference>
<evidence type="ECO:0000256" key="1">
    <source>
        <dbReference type="ARBA" id="ARBA00005622"/>
    </source>
</evidence>
<dbReference type="InterPro" id="IPR029058">
    <property type="entry name" value="AB_hydrolase_fold"/>
</dbReference>
<evidence type="ECO:0000256" key="2">
    <source>
        <dbReference type="ARBA" id="ARBA00022801"/>
    </source>
</evidence>